<keyword evidence="1" id="KW-0238">DNA-binding</keyword>
<accession>A0A927BVY8</accession>
<proteinExistence type="predicted"/>
<protein>
    <submittedName>
        <fullName evidence="1">DNA-binding response regulator</fullName>
    </submittedName>
</protein>
<dbReference type="Proteomes" id="UP000621560">
    <property type="component" value="Unassembled WGS sequence"/>
</dbReference>
<dbReference type="EMBL" id="JACXIZ010000036">
    <property type="protein sequence ID" value="MBD2847327.1"/>
    <property type="molecule type" value="Genomic_DNA"/>
</dbReference>
<name>A0A927BVY8_9BACL</name>
<sequence>MADHRSKSKGARAERLAASQYGHAEALFLEQVWWPVLGTFEHLAPEYEIRDFKDGIRFLDFAYFGPDQKLCIEIDGYSSHLRDTGRWQFADHLMRQNHLVLDGWTVLRFAYDLVREKPRSCQQLLQQFFGKSGMGNVSKRLESLSVKEREVIRILLADRGEATVTVKEAAIRLKISERSSERLLKKMTSDAMLVAASAGKIRTHKYRVDPVLKAALLQGSAHPLLA</sequence>
<reference evidence="1" key="1">
    <citation type="submission" date="2020-09" db="EMBL/GenBank/DDBJ databases">
        <title>A novel bacterium of genus Paenibacillus, isolated from South China Sea.</title>
        <authorList>
            <person name="Huang H."/>
            <person name="Mo K."/>
            <person name="Hu Y."/>
        </authorList>
    </citation>
    <scope>NUCLEOTIDE SEQUENCE</scope>
    <source>
        <strain evidence="1">IB182496</strain>
    </source>
</reference>
<dbReference type="Gene3D" id="3.40.960.10">
    <property type="entry name" value="VSR Endonuclease"/>
    <property type="match status" value="1"/>
</dbReference>
<dbReference type="GO" id="GO:0003677">
    <property type="term" value="F:DNA binding"/>
    <property type="evidence" value="ECO:0007669"/>
    <property type="project" value="UniProtKB-KW"/>
</dbReference>
<comment type="caution">
    <text evidence="1">The sequence shown here is derived from an EMBL/GenBank/DDBJ whole genome shotgun (WGS) entry which is preliminary data.</text>
</comment>
<evidence type="ECO:0000313" key="1">
    <source>
        <dbReference type="EMBL" id="MBD2847327.1"/>
    </source>
</evidence>
<organism evidence="1 2">
    <name type="scientific">Paenibacillus sabuli</name>
    <dbReference type="NCBI Taxonomy" id="2772509"/>
    <lineage>
        <taxon>Bacteria</taxon>
        <taxon>Bacillati</taxon>
        <taxon>Bacillota</taxon>
        <taxon>Bacilli</taxon>
        <taxon>Bacillales</taxon>
        <taxon>Paenibacillaceae</taxon>
        <taxon>Paenibacillus</taxon>
    </lineage>
</organism>
<evidence type="ECO:0000313" key="2">
    <source>
        <dbReference type="Proteomes" id="UP000621560"/>
    </source>
</evidence>
<keyword evidence="2" id="KW-1185">Reference proteome</keyword>
<gene>
    <name evidence="1" type="ORF">IDH44_19170</name>
</gene>
<dbReference type="AlphaFoldDB" id="A0A927BVY8"/>